<proteinExistence type="predicted"/>
<evidence type="ECO:0000313" key="3">
    <source>
        <dbReference type="Proteomes" id="UP000826656"/>
    </source>
</evidence>
<dbReference type="EMBL" id="JAIVGD010000005">
    <property type="protein sequence ID" value="KAH0774406.1"/>
    <property type="molecule type" value="Genomic_DNA"/>
</dbReference>
<feature type="region of interest" description="Disordered" evidence="1">
    <location>
        <begin position="23"/>
        <end position="57"/>
    </location>
</feature>
<reference evidence="2 3" key="1">
    <citation type="journal article" date="2021" name="bioRxiv">
        <title>Chromosome-scale and haplotype-resolved genome assembly of a tetraploid potato cultivar.</title>
        <authorList>
            <person name="Sun H."/>
            <person name="Jiao W.-B."/>
            <person name="Krause K."/>
            <person name="Campoy J.A."/>
            <person name="Goel M."/>
            <person name="Folz-Donahue K."/>
            <person name="Kukat C."/>
            <person name="Huettel B."/>
            <person name="Schneeberger K."/>
        </authorList>
    </citation>
    <scope>NUCLEOTIDE SEQUENCE [LARGE SCALE GENOMIC DNA]</scope>
    <source>
        <strain evidence="2">SolTubOtavaFocal</strain>
        <tissue evidence="2">Leaves</tissue>
    </source>
</reference>
<name>A0ABQ7W272_SOLTU</name>
<gene>
    <name evidence="2" type="ORF">KY290_011543</name>
</gene>
<sequence>MSNGRVQVQIMILKKDSTEVVTQSVQGDGVEETISKAAGEVTSSNEVDKEEVEGPDT</sequence>
<evidence type="ECO:0000313" key="2">
    <source>
        <dbReference type="EMBL" id="KAH0774406.1"/>
    </source>
</evidence>
<dbReference type="Proteomes" id="UP000826656">
    <property type="component" value="Unassembled WGS sequence"/>
</dbReference>
<keyword evidence="3" id="KW-1185">Reference proteome</keyword>
<comment type="caution">
    <text evidence="2">The sequence shown here is derived from an EMBL/GenBank/DDBJ whole genome shotgun (WGS) entry which is preliminary data.</text>
</comment>
<accession>A0ABQ7W272</accession>
<evidence type="ECO:0000256" key="1">
    <source>
        <dbReference type="SAM" id="MobiDB-lite"/>
    </source>
</evidence>
<organism evidence="2 3">
    <name type="scientific">Solanum tuberosum</name>
    <name type="common">Potato</name>
    <dbReference type="NCBI Taxonomy" id="4113"/>
    <lineage>
        <taxon>Eukaryota</taxon>
        <taxon>Viridiplantae</taxon>
        <taxon>Streptophyta</taxon>
        <taxon>Embryophyta</taxon>
        <taxon>Tracheophyta</taxon>
        <taxon>Spermatophyta</taxon>
        <taxon>Magnoliopsida</taxon>
        <taxon>eudicotyledons</taxon>
        <taxon>Gunneridae</taxon>
        <taxon>Pentapetalae</taxon>
        <taxon>asterids</taxon>
        <taxon>lamiids</taxon>
        <taxon>Solanales</taxon>
        <taxon>Solanaceae</taxon>
        <taxon>Solanoideae</taxon>
        <taxon>Solaneae</taxon>
        <taxon>Solanum</taxon>
    </lineage>
</organism>
<protein>
    <submittedName>
        <fullName evidence="2">Uncharacterized protein</fullName>
    </submittedName>
</protein>
<feature type="compositionally biased region" description="Acidic residues" evidence="1">
    <location>
        <begin position="48"/>
        <end position="57"/>
    </location>
</feature>